<protein>
    <submittedName>
        <fullName evidence="2">Uncharacterized protein</fullName>
    </submittedName>
</protein>
<accession>A0A4Z1E625</accession>
<gene>
    <name evidence="2" type="ORF">SERN_0791</name>
</gene>
<evidence type="ECO:0000313" key="3">
    <source>
        <dbReference type="Proteomes" id="UP000297318"/>
    </source>
</evidence>
<name>A0A4Z1E625_9MICO</name>
<reference evidence="2 3" key="1">
    <citation type="submission" date="2018-11" db="EMBL/GenBank/DDBJ databases">
        <title>Complete genome sequencing of the Actinobacteria Serinibacter sp. K3-2.</title>
        <authorList>
            <person name="Rakitin A.L."/>
            <person name="Beletsky A.V."/>
            <person name="Mardanov A.V."/>
            <person name="Ravin N.V."/>
            <person name="Gromova A.S."/>
            <person name="Filippova S.N."/>
            <person name="Gal'Chenko V.F."/>
        </authorList>
    </citation>
    <scope>NUCLEOTIDE SEQUENCE [LARGE SCALE GENOMIC DNA]</scope>
    <source>
        <strain evidence="2 3">K3-2</strain>
    </source>
</reference>
<feature type="region of interest" description="Disordered" evidence="1">
    <location>
        <begin position="1"/>
        <end position="38"/>
    </location>
</feature>
<comment type="caution">
    <text evidence="2">The sequence shown here is derived from an EMBL/GenBank/DDBJ whole genome shotgun (WGS) entry which is preliminary data.</text>
</comment>
<proteinExistence type="predicted"/>
<dbReference type="EMBL" id="RHPJ01000001">
    <property type="protein sequence ID" value="TGO06599.1"/>
    <property type="molecule type" value="Genomic_DNA"/>
</dbReference>
<sequence>MGDGGVLRTPPGLGRNDDGHGRSPSPATDRARQRLRPG</sequence>
<organism evidence="2 3">
    <name type="scientific">Serinibacter arcticus</name>
    <dbReference type="NCBI Taxonomy" id="1655435"/>
    <lineage>
        <taxon>Bacteria</taxon>
        <taxon>Bacillati</taxon>
        <taxon>Actinomycetota</taxon>
        <taxon>Actinomycetes</taxon>
        <taxon>Micrococcales</taxon>
        <taxon>Beutenbergiaceae</taxon>
        <taxon>Serinibacter</taxon>
    </lineage>
</organism>
<dbReference type="Proteomes" id="UP000297318">
    <property type="component" value="Unassembled WGS sequence"/>
</dbReference>
<keyword evidence="3" id="KW-1185">Reference proteome</keyword>
<dbReference type="AlphaFoldDB" id="A0A4Z1E625"/>
<evidence type="ECO:0000256" key="1">
    <source>
        <dbReference type="SAM" id="MobiDB-lite"/>
    </source>
</evidence>
<evidence type="ECO:0000313" key="2">
    <source>
        <dbReference type="EMBL" id="TGO06599.1"/>
    </source>
</evidence>